<sequence length="119" mass="13741">MIKAIPNDYFSLLGISYLEENKILTVEFGGKTGDIHIRKYGLVDLCLPDVWIVSDMDILNIFGGRYMPYLCVFFRNLEQFCFVNRIQLPLKKIDLRDIGRYDLDGRAYDELIGVVVAAR</sequence>
<keyword evidence="2" id="KW-1185">Reference proteome</keyword>
<dbReference type="Proteomes" id="UP000785613">
    <property type="component" value="Unassembled WGS sequence"/>
</dbReference>
<reference evidence="1 2" key="1">
    <citation type="submission" date="2019-09" db="EMBL/GenBank/DDBJ databases">
        <title>Taxonomy of Antarctic Massilia spp.: description of Massilia rubra sp. nov., Massilia aquatica sp. nov., Massilia mucilaginosa sp. nov., Massilia frigida sp. nov. isolated from streams, lakes and regoliths.</title>
        <authorList>
            <person name="Holochova P."/>
            <person name="Sedlacek I."/>
            <person name="Kralova S."/>
            <person name="Maslanova I."/>
            <person name="Busse H.-J."/>
            <person name="Stankova E."/>
            <person name="Vrbovska V."/>
            <person name="Kovarovic V."/>
            <person name="Bartak M."/>
            <person name="Svec P."/>
            <person name="Pantucek R."/>
        </authorList>
    </citation>
    <scope>NUCLEOTIDE SEQUENCE [LARGE SCALE GENOMIC DNA]</scope>
    <source>
        <strain evidence="1 2">CCM 8692</strain>
    </source>
</reference>
<evidence type="ECO:0000313" key="1">
    <source>
        <dbReference type="EMBL" id="NHZ36756.1"/>
    </source>
</evidence>
<dbReference type="RefSeq" id="WP_167229002.1">
    <property type="nucleotide sequence ID" value="NZ_VUYU01000021.1"/>
</dbReference>
<organism evidence="1 2">
    <name type="scientific">Massilia rubra</name>
    <dbReference type="NCBI Taxonomy" id="2607910"/>
    <lineage>
        <taxon>Bacteria</taxon>
        <taxon>Pseudomonadati</taxon>
        <taxon>Pseudomonadota</taxon>
        <taxon>Betaproteobacteria</taxon>
        <taxon>Burkholderiales</taxon>
        <taxon>Oxalobacteraceae</taxon>
        <taxon>Telluria group</taxon>
        <taxon>Massilia</taxon>
    </lineage>
</organism>
<protein>
    <submittedName>
        <fullName evidence="1">Uncharacterized protein</fullName>
    </submittedName>
</protein>
<comment type="caution">
    <text evidence="1">The sequence shown here is derived from an EMBL/GenBank/DDBJ whole genome shotgun (WGS) entry which is preliminary data.</text>
</comment>
<gene>
    <name evidence="1" type="ORF">F0185_24635</name>
</gene>
<accession>A0ABX0M3E6</accession>
<name>A0ABX0M3E6_9BURK</name>
<dbReference type="EMBL" id="VUYU01000021">
    <property type="protein sequence ID" value="NHZ36756.1"/>
    <property type="molecule type" value="Genomic_DNA"/>
</dbReference>
<proteinExistence type="predicted"/>
<evidence type="ECO:0000313" key="2">
    <source>
        <dbReference type="Proteomes" id="UP000785613"/>
    </source>
</evidence>